<dbReference type="AlphaFoldDB" id="A0AAD7MLX8"/>
<sequence>MAVLYYIHILFAPSGAYRIRIEVNIFKIYFSVSYSWPALLQRLHINEEFPYPDPIAVLRSLLSHWGSSPPEIRIGFPALPLHLYSAALPSIVFSSIRCDPLPIHFLDPQPTNLVGLEAMNIDEEGDWDEASSSESEESDSLESGEESTVLL</sequence>
<reference evidence="2" key="1">
    <citation type="submission" date="2023-03" db="EMBL/GenBank/DDBJ databases">
        <title>Massive genome expansion in bonnet fungi (Mycena s.s.) driven by repeated elements and novel gene families across ecological guilds.</title>
        <authorList>
            <consortium name="Lawrence Berkeley National Laboratory"/>
            <person name="Harder C.B."/>
            <person name="Miyauchi S."/>
            <person name="Viragh M."/>
            <person name="Kuo A."/>
            <person name="Thoen E."/>
            <person name="Andreopoulos B."/>
            <person name="Lu D."/>
            <person name="Skrede I."/>
            <person name="Drula E."/>
            <person name="Henrissat B."/>
            <person name="Morin E."/>
            <person name="Kohler A."/>
            <person name="Barry K."/>
            <person name="LaButti K."/>
            <person name="Morin E."/>
            <person name="Salamov A."/>
            <person name="Lipzen A."/>
            <person name="Mereny Z."/>
            <person name="Hegedus B."/>
            <person name="Baldrian P."/>
            <person name="Stursova M."/>
            <person name="Weitz H."/>
            <person name="Taylor A."/>
            <person name="Grigoriev I.V."/>
            <person name="Nagy L.G."/>
            <person name="Martin F."/>
            <person name="Kauserud H."/>
        </authorList>
    </citation>
    <scope>NUCLEOTIDE SEQUENCE</scope>
    <source>
        <strain evidence="2">CBHHK182m</strain>
    </source>
</reference>
<dbReference type="Proteomes" id="UP001215598">
    <property type="component" value="Unassembled WGS sequence"/>
</dbReference>
<keyword evidence="3" id="KW-1185">Reference proteome</keyword>
<evidence type="ECO:0000313" key="3">
    <source>
        <dbReference type="Proteomes" id="UP001215598"/>
    </source>
</evidence>
<accession>A0AAD7MLX8</accession>
<name>A0AAD7MLX8_9AGAR</name>
<evidence type="ECO:0000256" key="1">
    <source>
        <dbReference type="SAM" id="MobiDB-lite"/>
    </source>
</evidence>
<protein>
    <submittedName>
        <fullName evidence="2">Uncharacterized protein</fullName>
    </submittedName>
</protein>
<proteinExistence type="predicted"/>
<comment type="caution">
    <text evidence="2">The sequence shown here is derived from an EMBL/GenBank/DDBJ whole genome shotgun (WGS) entry which is preliminary data.</text>
</comment>
<feature type="region of interest" description="Disordered" evidence="1">
    <location>
        <begin position="124"/>
        <end position="151"/>
    </location>
</feature>
<evidence type="ECO:0000313" key="2">
    <source>
        <dbReference type="EMBL" id="KAJ7722784.1"/>
    </source>
</evidence>
<gene>
    <name evidence="2" type="ORF">B0H16DRAFT_1737512</name>
</gene>
<dbReference type="EMBL" id="JARKIB010000216">
    <property type="protein sequence ID" value="KAJ7722784.1"/>
    <property type="molecule type" value="Genomic_DNA"/>
</dbReference>
<organism evidence="2 3">
    <name type="scientific">Mycena metata</name>
    <dbReference type="NCBI Taxonomy" id="1033252"/>
    <lineage>
        <taxon>Eukaryota</taxon>
        <taxon>Fungi</taxon>
        <taxon>Dikarya</taxon>
        <taxon>Basidiomycota</taxon>
        <taxon>Agaricomycotina</taxon>
        <taxon>Agaricomycetes</taxon>
        <taxon>Agaricomycetidae</taxon>
        <taxon>Agaricales</taxon>
        <taxon>Marasmiineae</taxon>
        <taxon>Mycenaceae</taxon>
        <taxon>Mycena</taxon>
    </lineage>
</organism>
<feature type="compositionally biased region" description="Acidic residues" evidence="1">
    <location>
        <begin position="124"/>
        <end position="145"/>
    </location>
</feature>